<dbReference type="EMBL" id="ASWJ01000007">
    <property type="protein sequence ID" value="EOW83702.1"/>
    <property type="molecule type" value="Genomic_DNA"/>
</dbReference>
<dbReference type="InterPro" id="IPR016977">
    <property type="entry name" value="ComGF"/>
</dbReference>
<dbReference type="Pfam" id="PF07963">
    <property type="entry name" value="N_methyl"/>
    <property type="match status" value="1"/>
</dbReference>
<dbReference type="Pfam" id="PF15980">
    <property type="entry name" value="ComGF"/>
    <property type="match status" value="1"/>
</dbReference>
<comment type="caution">
    <text evidence="4">The sequence shown here is derived from an EMBL/GenBank/DDBJ whole genome shotgun (WGS) entry which is preliminary data.</text>
</comment>
<name>S1N3Y9_9ENTE</name>
<comment type="subcellular location">
    <subcellularLocation>
        <location evidence="1">Cell surface</location>
    </subcellularLocation>
</comment>
<sequence>MRVKRNRKFILSQNKQVSAFTLLEMLLSLFIIGLFLMTSNQLIGYQQRLQNSFSFKGEQEWHLALAQIEHRLKNYYCRSIYSNEVTFAPLYPKKDDLSDITLKKGYAGTRLYFEKKGGNEPLMTDVRFANFKKEGFGKLKMTITFYSGEVRNAYLLLNDQKS</sequence>
<organism evidence="4 5">
    <name type="scientific">Enterococcus columbae DSM 7374 = ATCC 51263</name>
    <dbReference type="NCBI Taxonomy" id="1121865"/>
    <lineage>
        <taxon>Bacteria</taxon>
        <taxon>Bacillati</taxon>
        <taxon>Bacillota</taxon>
        <taxon>Bacilli</taxon>
        <taxon>Lactobacillales</taxon>
        <taxon>Enterococcaceae</taxon>
        <taxon>Enterococcus</taxon>
    </lineage>
</organism>
<dbReference type="PATRIC" id="fig|1121865.3.peg.2226"/>
<protein>
    <recommendedName>
        <fullName evidence="6">Prepilin-type N-terminal cleavage/methylation domain-containing protein</fullName>
    </recommendedName>
</protein>
<evidence type="ECO:0000256" key="2">
    <source>
        <dbReference type="ARBA" id="ARBA00023287"/>
    </source>
</evidence>
<evidence type="ECO:0000256" key="3">
    <source>
        <dbReference type="SAM" id="Phobius"/>
    </source>
</evidence>
<dbReference type="STRING" id="1121865.OMW_02291"/>
<dbReference type="AlphaFoldDB" id="S1N3Y9"/>
<dbReference type="RefSeq" id="WP_016184373.1">
    <property type="nucleotide sequence ID" value="NZ_JXKI01000038.1"/>
</dbReference>
<evidence type="ECO:0000313" key="5">
    <source>
        <dbReference type="Proteomes" id="UP000014113"/>
    </source>
</evidence>
<dbReference type="GO" id="GO:0009986">
    <property type="term" value="C:cell surface"/>
    <property type="evidence" value="ECO:0007669"/>
    <property type="project" value="UniProtKB-SubCell"/>
</dbReference>
<keyword evidence="2" id="KW-0178">Competence</keyword>
<dbReference type="InterPro" id="IPR012902">
    <property type="entry name" value="N_methyl_site"/>
</dbReference>
<accession>S1N3Y9</accession>
<proteinExistence type="predicted"/>
<evidence type="ECO:0000256" key="1">
    <source>
        <dbReference type="ARBA" id="ARBA00004241"/>
    </source>
</evidence>
<gene>
    <name evidence="4" type="ORF">I568_01503</name>
</gene>
<keyword evidence="3" id="KW-1133">Transmembrane helix</keyword>
<dbReference type="Proteomes" id="UP000014113">
    <property type="component" value="Unassembled WGS sequence"/>
</dbReference>
<evidence type="ECO:0000313" key="4">
    <source>
        <dbReference type="EMBL" id="EOW83702.1"/>
    </source>
</evidence>
<evidence type="ECO:0008006" key="6">
    <source>
        <dbReference type="Google" id="ProtNLM"/>
    </source>
</evidence>
<keyword evidence="3" id="KW-0812">Transmembrane</keyword>
<dbReference type="GO" id="GO:0030420">
    <property type="term" value="P:establishment of competence for transformation"/>
    <property type="evidence" value="ECO:0007669"/>
    <property type="project" value="UniProtKB-KW"/>
</dbReference>
<keyword evidence="5" id="KW-1185">Reference proteome</keyword>
<reference evidence="4 5" key="1">
    <citation type="submission" date="2013-03" db="EMBL/GenBank/DDBJ databases">
        <title>The Genome Sequence of Enterococcus columbae ATCC_51263 (PacBio/Illumina hybrid assembly).</title>
        <authorList>
            <consortium name="The Broad Institute Genomics Platform"/>
            <consortium name="The Broad Institute Genome Sequencing Center for Infectious Disease"/>
            <person name="Earl A."/>
            <person name="Russ C."/>
            <person name="Gilmore M."/>
            <person name="Surin D."/>
            <person name="Walker B."/>
            <person name="Young S."/>
            <person name="Zeng Q."/>
            <person name="Gargeya S."/>
            <person name="Fitzgerald M."/>
            <person name="Haas B."/>
            <person name="Abouelleil A."/>
            <person name="Allen A.W."/>
            <person name="Alvarado L."/>
            <person name="Arachchi H.M."/>
            <person name="Berlin A.M."/>
            <person name="Chapman S.B."/>
            <person name="Gainer-Dewar J."/>
            <person name="Goldberg J."/>
            <person name="Griggs A."/>
            <person name="Gujja S."/>
            <person name="Hansen M."/>
            <person name="Howarth C."/>
            <person name="Imamovic A."/>
            <person name="Ireland A."/>
            <person name="Larimer J."/>
            <person name="McCowan C."/>
            <person name="Murphy C."/>
            <person name="Pearson M."/>
            <person name="Poon T.W."/>
            <person name="Priest M."/>
            <person name="Roberts A."/>
            <person name="Saif S."/>
            <person name="Shea T."/>
            <person name="Sisk P."/>
            <person name="Sykes S."/>
            <person name="Wortman J."/>
            <person name="Nusbaum C."/>
            <person name="Birren B."/>
        </authorList>
    </citation>
    <scope>NUCLEOTIDE SEQUENCE [LARGE SCALE GENOMIC DNA]</scope>
    <source>
        <strain evidence="4 5">ATCC 51263</strain>
    </source>
</reference>
<feature type="transmembrane region" description="Helical" evidence="3">
    <location>
        <begin position="20"/>
        <end position="38"/>
    </location>
</feature>
<keyword evidence="3" id="KW-0472">Membrane</keyword>